<protein>
    <recommendedName>
        <fullName evidence="6">HIG1 domain-containing protein</fullName>
    </recommendedName>
</protein>
<feature type="transmembrane region" description="Helical" evidence="5">
    <location>
        <begin position="50"/>
        <end position="67"/>
    </location>
</feature>
<comment type="subcellular location">
    <subcellularLocation>
        <location evidence="1">Mitochondrion</location>
    </subcellularLocation>
</comment>
<keyword evidence="4 5" id="KW-0472">Membrane</keyword>
<feature type="transmembrane region" description="Helical" evidence="5">
    <location>
        <begin position="12"/>
        <end position="30"/>
    </location>
</feature>
<dbReference type="PANTHER" id="PTHR28018:SF3">
    <property type="entry name" value="RESPIRATORY SUPERCOMPLEX FACTOR 2, MITOCHONDRIAL"/>
    <property type="match status" value="1"/>
</dbReference>
<keyword evidence="3 5" id="KW-1133">Transmembrane helix</keyword>
<evidence type="ECO:0000313" key="7">
    <source>
        <dbReference type="EMBL" id="CAD8451531.1"/>
    </source>
</evidence>
<organism evidence="7">
    <name type="scientific">Micromonas pusilla</name>
    <name type="common">Picoplanktonic green alga</name>
    <name type="synonym">Chromulina pusilla</name>
    <dbReference type="NCBI Taxonomy" id="38833"/>
    <lineage>
        <taxon>Eukaryota</taxon>
        <taxon>Viridiplantae</taxon>
        <taxon>Chlorophyta</taxon>
        <taxon>Mamiellophyceae</taxon>
        <taxon>Mamiellales</taxon>
        <taxon>Mamiellaceae</taxon>
        <taxon>Micromonas</taxon>
    </lineage>
</organism>
<evidence type="ECO:0000256" key="2">
    <source>
        <dbReference type="ARBA" id="ARBA00022692"/>
    </source>
</evidence>
<dbReference type="AlphaFoldDB" id="A0A7S0DDH9"/>
<keyword evidence="2 5" id="KW-0812">Transmembrane</keyword>
<evidence type="ECO:0000256" key="4">
    <source>
        <dbReference type="ARBA" id="ARBA00023136"/>
    </source>
</evidence>
<accession>A0A7S0DDH9</accession>
<dbReference type="InterPro" id="IPR007667">
    <property type="entry name" value="Hypoxia_induced_domain"/>
</dbReference>
<evidence type="ECO:0000256" key="1">
    <source>
        <dbReference type="ARBA" id="ARBA00004173"/>
    </source>
</evidence>
<name>A0A7S0DDH9_MICPS</name>
<evidence type="ECO:0000256" key="3">
    <source>
        <dbReference type="ARBA" id="ARBA00022989"/>
    </source>
</evidence>
<feature type="domain" description="HIG1" evidence="6">
    <location>
        <begin position="1"/>
        <end position="76"/>
    </location>
</feature>
<evidence type="ECO:0000256" key="5">
    <source>
        <dbReference type="SAM" id="Phobius"/>
    </source>
</evidence>
<dbReference type="GO" id="GO:0033617">
    <property type="term" value="P:mitochondrial respiratory chain complex IV assembly"/>
    <property type="evidence" value="ECO:0007669"/>
    <property type="project" value="TreeGrafter"/>
</dbReference>
<dbReference type="PANTHER" id="PTHR28018">
    <property type="entry name" value="RESPIRATORY SUPERCOMPLEX FACTOR 2, MITOCHONDRIAL"/>
    <property type="match status" value="1"/>
</dbReference>
<dbReference type="PROSITE" id="PS51503">
    <property type="entry name" value="HIG1"/>
    <property type="match status" value="1"/>
</dbReference>
<dbReference type="EMBL" id="HBEN01014668">
    <property type="protein sequence ID" value="CAD8451531.1"/>
    <property type="molecule type" value="Transcribed_RNA"/>
</dbReference>
<sequence length="93" mass="10408">MESVMEWCREHKLRAIGGVWVTGMGASMAYNMTQKHLGPMTKLVHSRVYAQALTLGCLVVSAGAEYYDSKHNARTEEVDPYMYKAPMKAKGTH</sequence>
<evidence type="ECO:0000259" key="6">
    <source>
        <dbReference type="PROSITE" id="PS51503"/>
    </source>
</evidence>
<gene>
    <name evidence="7" type="ORF">MSP1401_LOCUS12251</name>
</gene>
<proteinExistence type="predicted"/>
<dbReference type="Pfam" id="PF04588">
    <property type="entry name" value="HIG_1_N"/>
    <property type="match status" value="1"/>
</dbReference>
<dbReference type="InterPro" id="IPR040153">
    <property type="entry name" value="Rcf2"/>
</dbReference>
<dbReference type="GO" id="GO:0005739">
    <property type="term" value="C:mitochondrion"/>
    <property type="evidence" value="ECO:0007669"/>
    <property type="project" value="UniProtKB-SubCell"/>
</dbReference>
<reference evidence="7" key="1">
    <citation type="submission" date="2021-01" db="EMBL/GenBank/DDBJ databases">
        <authorList>
            <person name="Corre E."/>
            <person name="Pelletier E."/>
            <person name="Niang G."/>
            <person name="Scheremetjew M."/>
            <person name="Finn R."/>
            <person name="Kale V."/>
            <person name="Holt S."/>
            <person name="Cochrane G."/>
            <person name="Meng A."/>
            <person name="Brown T."/>
            <person name="Cohen L."/>
        </authorList>
    </citation>
    <scope>NUCLEOTIDE SEQUENCE</scope>
    <source>
        <strain evidence="7">CCAC1681</strain>
    </source>
</reference>